<dbReference type="Proteomes" id="UP001501842">
    <property type="component" value="Unassembled WGS sequence"/>
</dbReference>
<keyword evidence="2" id="KW-1185">Reference proteome</keyword>
<reference evidence="1 2" key="1">
    <citation type="journal article" date="2019" name="Int. J. Syst. Evol. Microbiol.">
        <title>The Global Catalogue of Microorganisms (GCM) 10K type strain sequencing project: providing services to taxonomists for standard genome sequencing and annotation.</title>
        <authorList>
            <consortium name="The Broad Institute Genomics Platform"/>
            <consortium name="The Broad Institute Genome Sequencing Center for Infectious Disease"/>
            <person name="Wu L."/>
            <person name="Ma J."/>
        </authorList>
    </citation>
    <scope>NUCLEOTIDE SEQUENCE [LARGE SCALE GENOMIC DNA]</scope>
    <source>
        <strain evidence="1 2">JCM 8201</strain>
    </source>
</reference>
<proteinExistence type="predicted"/>
<evidence type="ECO:0000313" key="2">
    <source>
        <dbReference type="Proteomes" id="UP001501842"/>
    </source>
</evidence>
<dbReference type="EMBL" id="BAAATZ010000037">
    <property type="protein sequence ID" value="GAA2737974.1"/>
    <property type="molecule type" value="Genomic_DNA"/>
</dbReference>
<organism evidence="1 2">
    <name type="scientific">Actinocorallia aurantiaca</name>
    <dbReference type="NCBI Taxonomy" id="46204"/>
    <lineage>
        <taxon>Bacteria</taxon>
        <taxon>Bacillati</taxon>
        <taxon>Actinomycetota</taxon>
        <taxon>Actinomycetes</taxon>
        <taxon>Streptosporangiales</taxon>
        <taxon>Thermomonosporaceae</taxon>
        <taxon>Actinocorallia</taxon>
    </lineage>
</organism>
<dbReference type="Gene3D" id="3.20.20.105">
    <property type="entry name" value="Queuine tRNA-ribosyltransferase-like"/>
    <property type="match status" value="1"/>
</dbReference>
<evidence type="ECO:0008006" key="3">
    <source>
        <dbReference type="Google" id="ProtNLM"/>
    </source>
</evidence>
<comment type="caution">
    <text evidence="1">The sequence shown here is derived from an EMBL/GenBank/DDBJ whole genome shotgun (WGS) entry which is preliminary data.</text>
</comment>
<evidence type="ECO:0000313" key="1">
    <source>
        <dbReference type="EMBL" id="GAA2737974.1"/>
    </source>
</evidence>
<sequence>MRFYFPDSQDQVSPSFNFLTEEYPATRVRQRDDKYAHEVLQPVPYDGILVSKAIVDGSVRGAGKYSMPQRERLYRLGVTKYFRLPANVSTLGDCGAFTYVQEELPPYTTDEVLDFYERCGFDSGISIDHLIFGYESEIADKDVNPDWINRRDISLRYALEFIDKVKERNSRLEPVGSAQGWSPASYADSVAHLQEFGYKRIALGGMVPLKTPDILACLKEISKVLKPETGLHLLGITRVASLEEFQAYGVTSIDSTSPFRQAFMDERNNYYFKDTAYTAIRVPQVDGNPTLKRQILAGEVSQMEAKAAEKECLKRLRSFDQGEETIDRVIAILAEYEKIIEPSGKKKTRIPAYRKTLEVGPWKSCNCTLCTKHGIEIVIFRGTERNKRRGFHNLHVFGDRIHHVTRPINEEN</sequence>
<protein>
    <recommendedName>
        <fullName evidence="3">Queuine/other tRNA-ribosyltransferase</fullName>
    </recommendedName>
</protein>
<gene>
    <name evidence="1" type="ORF">GCM10010439_70140</name>
</gene>
<dbReference type="NCBIfam" id="NF041059">
    <property type="entry name" value="DpdA"/>
    <property type="match status" value="1"/>
</dbReference>
<accession>A0ABN3UTI5</accession>
<dbReference type="RefSeq" id="WP_344457559.1">
    <property type="nucleotide sequence ID" value="NZ_BAAATZ010000037.1"/>
</dbReference>
<dbReference type="InterPro" id="IPR036511">
    <property type="entry name" value="TGT-like_sf"/>
</dbReference>
<dbReference type="InterPro" id="IPR053537">
    <property type="entry name" value="DNA-guanine_TGase"/>
</dbReference>
<dbReference type="SUPFAM" id="SSF51713">
    <property type="entry name" value="tRNA-guanine transglycosylase"/>
    <property type="match status" value="1"/>
</dbReference>
<name>A0ABN3UTI5_9ACTN</name>